<dbReference type="InterPro" id="IPR020019">
    <property type="entry name" value="AcTrfase_PglD-like"/>
</dbReference>
<feature type="domain" description="PglD N-terminal" evidence="1">
    <location>
        <begin position="4"/>
        <end position="81"/>
    </location>
</feature>
<dbReference type="Pfam" id="PF17836">
    <property type="entry name" value="PglD_N"/>
    <property type="match status" value="1"/>
</dbReference>
<reference evidence="2 3" key="1">
    <citation type="submission" date="2024-09" db="EMBL/GenBank/DDBJ databases">
        <authorList>
            <person name="Sun Q."/>
            <person name="Mori K."/>
        </authorList>
    </citation>
    <scope>NUCLEOTIDE SEQUENCE [LARGE SCALE GENOMIC DNA]</scope>
    <source>
        <strain evidence="2 3">JCM 11201</strain>
    </source>
</reference>
<proteinExistence type="predicted"/>
<dbReference type="Proteomes" id="UP001589609">
    <property type="component" value="Unassembled WGS sequence"/>
</dbReference>
<dbReference type="InterPro" id="IPR050179">
    <property type="entry name" value="Trans_hexapeptide_repeat"/>
</dbReference>
<sequence length="211" mass="22409">MKPKVVIIGAGGHAKVIIDILKSCGEYEIVGCTSAFGNDKDIDGVSILGDDKILPILFNKGVKHAFIAIGDNKVRKNISENMKILGYQLINVISSFSYIASSAKLGEGIAVMPGAVINAYSRIHDNAIINTGATIDHDNEIESHAHIAPGCNLAGNVKVEEGAFLGVGCRVIPEKIIGKWSIVGAGSVVIRDVENYTKVVGVPARKINYKN</sequence>
<dbReference type="PANTHER" id="PTHR43300:SF7">
    <property type="entry name" value="UDP-N-ACETYLBACILLOSAMINE N-ACETYLTRANSFERASE"/>
    <property type="match status" value="1"/>
</dbReference>
<keyword evidence="3" id="KW-1185">Reference proteome</keyword>
<dbReference type="PANTHER" id="PTHR43300">
    <property type="entry name" value="ACETYLTRANSFERASE"/>
    <property type="match status" value="1"/>
</dbReference>
<evidence type="ECO:0000313" key="2">
    <source>
        <dbReference type="EMBL" id="MFB9758261.1"/>
    </source>
</evidence>
<gene>
    <name evidence="2" type="ORF">ACFFMS_06955</name>
</gene>
<dbReference type="InterPro" id="IPR011004">
    <property type="entry name" value="Trimer_LpxA-like_sf"/>
</dbReference>
<dbReference type="EMBL" id="JBHMAF010000023">
    <property type="protein sequence ID" value="MFB9758261.1"/>
    <property type="molecule type" value="Genomic_DNA"/>
</dbReference>
<comment type="caution">
    <text evidence="2">The sequence shown here is derived from an EMBL/GenBank/DDBJ whole genome shotgun (WGS) entry which is preliminary data.</text>
</comment>
<dbReference type="Gene3D" id="2.160.10.10">
    <property type="entry name" value="Hexapeptide repeat proteins"/>
    <property type="match status" value="1"/>
</dbReference>
<dbReference type="SUPFAM" id="SSF51161">
    <property type="entry name" value="Trimeric LpxA-like enzymes"/>
    <property type="match status" value="1"/>
</dbReference>
<dbReference type="RefSeq" id="WP_379948527.1">
    <property type="nucleotide sequence ID" value="NZ_JBHMAF010000023.1"/>
</dbReference>
<protein>
    <submittedName>
        <fullName evidence="2">Acetyltransferase</fullName>
    </submittedName>
</protein>
<evidence type="ECO:0000313" key="3">
    <source>
        <dbReference type="Proteomes" id="UP001589609"/>
    </source>
</evidence>
<accession>A0ABV5WCZ3</accession>
<dbReference type="NCBIfam" id="TIGR03570">
    <property type="entry name" value="NeuD_NnaD"/>
    <property type="match status" value="1"/>
</dbReference>
<name>A0ABV5WCZ3_9BACI</name>
<organism evidence="2 3">
    <name type="scientific">Ectobacillus funiculus</name>
    <dbReference type="NCBI Taxonomy" id="137993"/>
    <lineage>
        <taxon>Bacteria</taxon>
        <taxon>Bacillati</taxon>
        <taxon>Bacillota</taxon>
        <taxon>Bacilli</taxon>
        <taxon>Bacillales</taxon>
        <taxon>Bacillaceae</taxon>
        <taxon>Ectobacillus</taxon>
    </lineage>
</organism>
<dbReference type="Gene3D" id="3.40.50.20">
    <property type="match status" value="1"/>
</dbReference>
<dbReference type="InterPro" id="IPR041561">
    <property type="entry name" value="PglD_N"/>
</dbReference>
<evidence type="ECO:0000259" key="1">
    <source>
        <dbReference type="Pfam" id="PF17836"/>
    </source>
</evidence>
<dbReference type="CDD" id="cd03360">
    <property type="entry name" value="LbH_AT_putative"/>
    <property type="match status" value="1"/>
</dbReference>